<organism evidence="1 2">
    <name type="scientific">Taurinivorans muris</name>
    <dbReference type="NCBI Taxonomy" id="2787751"/>
    <lineage>
        <taxon>Bacteria</taxon>
        <taxon>Pseudomonadati</taxon>
        <taxon>Thermodesulfobacteriota</taxon>
        <taxon>Desulfovibrionia</taxon>
        <taxon>Desulfovibrionales</taxon>
        <taxon>Desulfovibrionaceae</taxon>
        <taxon>Taurinivorans</taxon>
    </lineage>
</organism>
<protein>
    <submittedName>
        <fullName evidence="1">DUF452 family protein</fullName>
    </submittedName>
</protein>
<dbReference type="InterPro" id="IPR029058">
    <property type="entry name" value="AB_hydrolase_fold"/>
</dbReference>
<dbReference type="InterPro" id="IPR007398">
    <property type="entry name" value="BioG"/>
</dbReference>
<evidence type="ECO:0000313" key="2">
    <source>
        <dbReference type="Proteomes" id="UP001058120"/>
    </source>
</evidence>
<evidence type="ECO:0000313" key="1">
    <source>
        <dbReference type="EMBL" id="UWX05668.1"/>
    </source>
</evidence>
<keyword evidence="2" id="KW-1185">Reference proteome</keyword>
<dbReference type="Proteomes" id="UP001058120">
    <property type="component" value="Chromosome"/>
</dbReference>
<gene>
    <name evidence="1" type="ORF">JBF11_09535</name>
</gene>
<dbReference type="RefSeq" id="WP_334315256.1">
    <property type="nucleotide sequence ID" value="NZ_CP065938.1"/>
</dbReference>
<proteinExistence type="predicted"/>
<dbReference type="Pfam" id="PF04301">
    <property type="entry name" value="BioG"/>
    <property type="match status" value="1"/>
</dbReference>
<name>A0ABY5Y0Y1_9BACT</name>
<dbReference type="SUPFAM" id="SSF53474">
    <property type="entry name" value="alpha/beta-Hydrolases"/>
    <property type="match status" value="1"/>
</dbReference>
<reference evidence="1" key="1">
    <citation type="submission" date="2020-12" db="EMBL/GenBank/DDBJ databases">
        <title>Taurinivorans muris gen. nov., sp. nov., fundamental and realized metabolic niche of a ubiquitous sulfidogenic bacterium in the murine intestine.</title>
        <authorList>
            <person name="Ye H."/>
            <person name="Hanson B.T."/>
            <person name="Loy A."/>
        </authorList>
    </citation>
    <scope>NUCLEOTIDE SEQUENCE</scope>
    <source>
        <strain evidence="1">LT0009</strain>
    </source>
</reference>
<sequence length="208" mass="23729">MRCEWLTQNKSDSLILFFNGWGMTSKSIEHLTAENARTRAFDCLHFFDYQNREVPQSNFSGYAKIYLIAWSMGVYMSSLLQLPFTKKIAFCGTGNPIDAGEGIAPKIYTLTIDSFSEKTLPLFSKKIGFAMDTSRSATELRQELIAIQGYDLPKATFFDCAFIASQDSIFPPKAQEKHWSKNAKKIISLNCKHYPFHLFSCWQEILDA</sequence>
<accession>A0ABY5Y0Y1</accession>
<dbReference type="EMBL" id="CP065938">
    <property type="protein sequence ID" value="UWX05668.1"/>
    <property type="molecule type" value="Genomic_DNA"/>
</dbReference>